<evidence type="ECO:0000313" key="3">
    <source>
        <dbReference type="Proteomes" id="UP000828924"/>
    </source>
</evidence>
<gene>
    <name evidence="2" type="ORF">J4032_12730</name>
</gene>
<dbReference type="RefSeq" id="WP_242330890.1">
    <property type="nucleotide sequence ID" value="NZ_CP071872.1"/>
</dbReference>
<sequence>MPQVHEVPDDWNPDHRCCLECGNSDPDVTLRAITHPATNQQALACARHLADVAAVFDSFAPAPHTTDKQVPTSATTPTPTSAPAPRHRSRT</sequence>
<feature type="compositionally biased region" description="Low complexity" evidence="1">
    <location>
        <begin position="71"/>
        <end position="84"/>
    </location>
</feature>
<dbReference type="EMBL" id="CP071872">
    <property type="protein sequence ID" value="UNM12283.1"/>
    <property type="molecule type" value="Genomic_DNA"/>
</dbReference>
<evidence type="ECO:0000256" key="1">
    <source>
        <dbReference type="SAM" id="MobiDB-lite"/>
    </source>
</evidence>
<protein>
    <submittedName>
        <fullName evidence="2">Uncharacterized protein</fullName>
    </submittedName>
</protein>
<dbReference type="Proteomes" id="UP000828924">
    <property type="component" value="Chromosome"/>
</dbReference>
<organism evidence="2 3">
    <name type="scientific">Streptomyces formicae</name>
    <dbReference type="NCBI Taxonomy" id="1616117"/>
    <lineage>
        <taxon>Bacteria</taxon>
        <taxon>Bacillati</taxon>
        <taxon>Actinomycetota</taxon>
        <taxon>Actinomycetes</taxon>
        <taxon>Kitasatosporales</taxon>
        <taxon>Streptomycetaceae</taxon>
        <taxon>Streptomyces</taxon>
    </lineage>
</organism>
<feature type="region of interest" description="Disordered" evidence="1">
    <location>
        <begin position="62"/>
        <end position="91"/>
    </location>
</feature>
<name>A0ABY3WI74_9ACTN</name>
<accession>A0ABY3WI74</accession>
<proteinExistence type="predicted"/>
<evidence type="ECO:0000313" key="2">
    <source>
        <dbReference type="EMBL" id="UNM12283.1"/>
    </source>
</evidence>
<keyword evidence="3" id="KW-1185">Reference proteome</keyword>
<reference evidence="2 3" key="1">
    <citation type="submission" date="2021-03" db="EMBL/GenBank/DDBJ databases">
        <title>Complete genome of Streptomyces formicae strain 1H-GS9 (DSM 100524).</title>
        <authorList>
            <person name="Atanasov K.E."/>
            <person name="Altabella T."/>
            <person name="Ferrer A."/>
        </authorList>
    </citation>
    <scope>NUCLEOTIDE SEQUENCE [LARGE SCALE GENOMIC DNA]</scope>
    <source>
        <strain evidence="2 3">1H-GS9</strain>
    </source>
</reference>